<dbReference type="PANTHER" id="PTHR44591">
    <property type="entry name" value="STRESS RESPONSE REGULATOR PROTEIN 1"/>
    <property type="match status" value="1"/>
</dbReference>
<dbReference type="SMART" id="SM00448">
    <property type="entry name" value="REC"/>
    <property type="match status" value="1"/>
</dbReference>
<dbReference type="PROSITE" id="PS50110">
    <property type="entry name" value="RESPONSE_REGULATORY"/>
    <property type="match status" value="1"/>
</dbReference>
<name>A0A1H7R5B7_HALLR</name>
<dbReference type="AlphaFoldDB" id="A0A1H7R5B7"/>
<dbReference type="EMBL" id="FOAD01000005">
    <property type="protein sequence ID" value="SEL55198.1"/>
    <property type="molecule type" value="Genomic_DNA"/>
</dbReference>
<gene>
    <name evidence="4" type="ORF">SAMN04488691_105273</name>
</gene>
<organism evidence="4 5">
    <name type="scientific">Haloferax larsenii</name>
    <dbReference type="NCBI Taxonomy" id="302484"/>
    <lineage>
        <taxon>Archaea</taxon>
        <taxon>Methanobacteriati</taxon>
        <taxon>Methanobacteriota</taxon>
        <taxon>Stenosarchaea group</taxon>
        <taxon>Halobacteria</taxon>
        <taxon>Halobacteriales</taxon>
        <taxon>Haloferacaceae</taxon>
        <taxon>Haloferax</taxon>
    </lineage>
</organism>
<dbReference type="InterPro" id="IPR050595">
    <property type="entry name" value="Bact_response_regulator"/>
</dbReference>
<dbReference type="PANTHER" id="PTHR44591:SF25">
    <property type="entry name" value="CHEMOTAXIS TWO-COMPONENT RESPONSE REGULATOR"/>
    <property type="match status" value="1"/>
</dbReference>
<accession>A0A1H7R5B7</accession>
<dbReference type="Gene3D" id="3.40.50.2300">
    <property type="match status" value="1"/>
</dbReference>
<dbReference type="InterPro" id="IPR011006">
    <property type="entry name" value="CheY-like_superfamily"/>
</dbReference>
<dbReference type="InterPro" id="IPR001789">
    <property type="entry name" value="Sig_transdc_resp-reg_receiver"/>
</dbReference>
<dbReference type="GO" id="GO:0000160">
    <property type="term" value="P:phosphorelay signal transduction system"/>
    <property type="evidence" value="ECO:0007669"/>
    <property type="project" value="InterPro"/>
</dbReference>
<dbReference type="OrthoDB" id="8127at2157"/>
<evidence type="ECO:0000259" key="3">
    <source>
        <dbReference type="PROSITE" id="PS50110"/>
    </source>
</evidence>
<protein>
    <submittedName>
        <fullName evidence="4">Response regulator receiver domain-containing protein</fullName>
    </submittedName>
</protein>
<evidence type="ECO:0000256" key="1">
    <source>
        <dbReference type="ARBA" id="ARBA00022553"/>
    </source>
</evidence>
<evidence type="ECO:0000256" key="2">
    <source>
        <dbReference type="PROSITE-ProRule" id="PRU00169"/>
    </source>
</evidence>
<dbReference type="SUPFAM" id="SSF52172">
    <property type="entry name" value="CheY-like"/>
    <property type="match status" value="1"/>
</dbReference>
<feature type="modified residue" description="4-aspartylphosphate" evidence="2">
    <location>
        <position position="244"/>
    </location>
</feature>
<proteinExistence type="predicted"/>
<reference evidence="4 5" key="1">
    <citation type="submission" date="2016-10" db="EMBL/GenBank/DDBJ databases">
        <authorList>
            <person name="de Groot N.N."/>
        </authorList>
    </citation>
    <scope>NUCLEOTIDE SEQUENCE [LARGE SCALE GENOMIC DNA]</scope>
    <source>
        <strain evidence="4 5">CDM_5</strain>
    </source>
</reference>
<evidence type="ECO:0000313" key="4">
    <source>
        <dbReference type="EMBL" id="SEL55198.1"/>
    </source>
</evidence>
<evidence type="ECO:0000313" key="5">
    <source>
        <dbReference type="Proteomes" id="UP000183894"/>
    </source>
</evidence>
<dbReference type="CDD" id="cd00156">
    <property type="entry name" value="REC"/>
    <property type="match status" value="1"/>
</dbReference>
<dbReference type="RefSeq" id="WP_074794643.1">
    <property type="nucleotide sequence ID" value="NZ_FOAD01000005.1"/>
</dbReference>
<dbReference type="Proteomes" id="UP000183894">
    <property type="component" value="Unassembled WGS sequence"/>
</dbReference>
<sequence>MADSTLAQFEATVAGPSLERVQSAVVTLTPDALVVRAPDGQSVSIPLSVVFDFVVRIPDEGETERELVVGTTQDDQQKIVSIGGDEDTIGRFRVLFAKALLAGASCVVTVGETCKSGSLAVTREGVAVDCDGRTVRLRYESITRISRDEQAVVLGTDSGSIAVAFEQTRHRNLFVRHLQTTPSVELESTHRPTVVVVDDEPNLAELVCHRLSALADGYDYVAYDDPTKALEAAQHNDVDCFVSDYSMPEMNGLELLRRVRDRDASLPFILYTGRGSETIAADAIGAGVTDYVPKSMGDEGYARLARRIETVV</sequence>
<feature type="domain" description="Response regulatory" evidence="3">
    <location>
        <begin position="193"/>
        <end position="309"/>
    </location>
</feature>
<keyword evidence="1 2" id="KW-0597">Phosphoprotein</keyword>
<dbReference type="Pfam" id="PF00072">
    <property type="entry name" value="Response_reg"/>
    <property type="match status" value="1"/>
</dbReference>